<organism evidence="2 3">
    <name type="scientific">Heterostelium pallidum (strain ATCC 26659 / Pp 5 / PN500)</name>
    <name type="common">Cellular slime mold</name>
    <name type="synonym">Polysphondylium pallidum</name>
    <dbReference type="NCBI Taxonomy" id="670386"/>
    <lineage>
        <taxon>Eukaryota</taxon>
        <taxon>Amoebozoa</taxon>
        <taxon>Evosea</taxon>
        <taxon>Eumycetozoa</taxon>
        <taxon>Dictyostelia</taxon>
        <taxon>Acytosteliales</taxon>
        <taxon>Acytosteliaceae</taxon>
        <taxon>Heterostelium</taxon>
    </lineage>
</organism>
<feature type="chain" id="PRO_5003041293" evidence="1">
    <location>
        <begin position="29"/>
        <end position="151"/>
    </location>
</feature>
<reference evidence="2 3" key="1">
    <citation type="journal article" date="2011" name="Genome Res.">
        <title>Phylogeny-wide analysis of social amoeba genomes highlights ancient origins for complex intercellular communication.</title>
        <authorList>
            <person name="Heidel A.J."/>
            <person name="Lawal H.M."/>
            <person name="Felder M."/>
            <person name="Schilde C."/>
            <person name="Helps N.R."/>
            <person name="Tunggal B."/>
            <person name="Rivero F."/>
            <person name="John U."/>
            <person name="Schleicher M."/>
            <person name="Eichinger L."/>
            <person name="Platzer M."/>
            <person name="Noegel A.A."/>
            <person name="Schaap P."/>
            <person name="Gloeckner G."/>
        </authorList>
    </citation>
    <scope>NUCLEOTIDE SEQUENCE [LARGE SCALE GENOMIC DNA]</scope>
    <source>
        <strain evidence="3">ATCC 26659 / Pp 5 / PN500</strain>
    </source>
</reference>
<gene>
    <name evidence="2" type="ORF">PPL_02716</name>
</gene>
<dbReference type="AlphaFoldDB" id="D3B2V2"/>
<evidence type="ECO:0000256" key="1">
    <source>
        <dbReference type="SAM" id="SignalP"/>
    </source>
</evidence>
<proteinExistence type="predicted"/>
<dbReference type="Proteomes" id="UP000001396">
    <property type="component" value="Unassembled WGS sequence"/>
</dbReference>
<evidence type="ECO:0000313" key="3">
    <source>
        <dbReference type="Proteomes" id="UP000001396"/>
    </source>
</evidence>
<dbReference type="EMBL" id="ADBJ01000010">
    <property type="protein sequence ID" value="EFA83650.1"/>
    <property type="molecule type" value="Genomic_DNA"/>
</dbReference>
<name>D3B2V2_HETP5</name>
<evidence type="ECO:0000313" key="2">
    <source>
        <dbReference type="EMBL" id="EFA83650.1"/>
    </source>
</evidence>
<keyword evidence="1" id="KW-0732">Signal</keyword>
<dbReference type="InParanoid" id="D3B2V2"/>
<feature type="signal peptide" evidence="1">
    <location>
        <begin position="1"/>
        <end position="28"/>
    </location>
</feature>
<sequence>MYSFKRNIYILGLLVVLFTIGLLEVVEGEKAVFFDYDERVYNGLQHPGDTTPCVYKYRNKIGRDALMKKGSKYPMQFAIFGAGEKEILKEIESFYEKDHIMKMYEDIHLNGGESYNVVSRKSTDAGYGQTEILAIRTKVKMHTGGTYCKRI</sequence>
<keyword evidence="3" id="KW-1185">Reference proteome</keyword>
<dbReference type="GeneID" id="31358239"/>
<protein>
    <submittedName>
        <fullName evidence="2">Uncharacterized protein</fullName>
    </submittedName>
</protein>
<dbReference type="RefSeq" id="XP_020435767.1">
    <property type="nucleotide sequence ID" value="XM_020573695.1"/>
</dbReference>
<comment type="caution">
    <text evidence="2">The sequence shown here is derived from an EMBL/GenBank/DDBJ whole genome shotgun (WGS) entry which is preliminary data.</text>
</comment>
<accession>D3B2V2</accession>